<evidence type="ECO:0000256" key="3">
    <source>
        <dbReference type="ARBA" id="ARBA00016118"/>
    </source>
</evidence>
<comment type="caution">
    <text evidence="7">The sequence shown here is derived from an EMBL/GenBank/DDBJ whole genome shotgun (WGS) entry which is preliminary data.</text>
</comment>
<gene>
    <name evidence="7" type="primary">csm2</name>
    <name evidence="7" type="ORF">ENJ03_05620</name>
</gene>
<keyword evidence="5" id="KW-0051">Antiviral defense</keyword>
<dbReference type="InterPro" id="IPR010149">
    <property type="entry name" value="CRISPR-assoc_prot_Csm2_III-A"/>
</dbReference>
<dbReference type="GO" id="GO:0003723">
    <property type="term" value="F:RNA binding"/>
    <property type="evidence" value="ECO:0007669"/>
    <property type="project" value="UniProtKB-KW"/>
</dbReference>
<dbReference type="AlphaFoldDB" id="A0A7V1I598"/>
<evidence type="ECO:0000256" key="4">
    <source>
        <dbReference type="ARBA" id="ARBA00022884"/>
    </source>
</evidence>
<dbReference type="GO" id="GO:0051607">
    <property type="term" value="P:defense response to virus"/>
    <property type="evidence" value="ECO:0007669"/>
    <property type="project" value="UniProtKB-KW"/>
</dbReference>
<dbReference type="NCBIfam" id="TIGR01870">
    <property type="entry name" value="cas_TM1810_Csm2"/>
    <property type="match status" value="1"/>
</dbReference>
<name>A0A7V1I598_DESA2</name>
<sequence>MRKINYLEEELKENWKLDSPQKIVNKILEREIKKREGLDKILDAEKLVGCSYALGEILAKSARLKVGSLRKFYQSLMSIKGEKDDRKIRDKVLSLKPYLSYETARKRREVTPLFEVLNPLLERVYNRKDYLKLCQFLEAVIAYHKFHGGHD</sequence>
<proteinExistence type="inferred from homology"/>
<evidence type="ECO:0000313" key="7">
    <source>
        <dbReference type="EMBL" id="HEB74680.1"/>
    </source>
</evidence>
<dbReference type="Pfam" id="PF03750">
    <property type="entry name" value="Csm2_III-A"/>
    <property type="match status" value="1"/>
</dbReference>
<keyword evidence="4" id="KW-0694">RNA-binding</keyword>
<reference evidence="7" key="1">
    <citation type="journal article" date="2020" name="mSystems">
        <title>Genome- and Community-Level Interaction Insights into Carbon Utilization and Element Cycling Functions of Hydrothermarchaeota in Hydrothermal Sediment.</title>
        <authorList>
            <person name="Zhou Z."/>
            <person name="Liu Y."/>
            <person name="Xu W."/>
            <person name="Pan J."/>
            <person name="Luo Z.H."/>
            <person name="Li M."/>
        </authorList>
    </citation>
    <scope>NUCLEOTIDE SEQUENCE [LARGE SCALE GENOMIC DNA]</scope>
    <source>
        <strain evidence="7">HyVt-45</strain>
    </source>
</reference>
<evidence type="ECO:0000256" key="2">
    <source>
        <dbReference type="ARBA" id="ARBA00006896"/>
    </source>
</evidence>
<comment type="function">
    <text evidence="1">This subunit may be involved in monitoring complementarity of crRNA and target RNA.</text>
</comment>
<evidence type="ECO:0000256" key="1">
    <source>
        <dbReference type="ARBA" id="ARBA00003640"/>
    </source>
</evidence>
<comment type="similarity">
    <text evidence="2">Belongs to the CRISPR-associated Csm2 family.</text>
</comment>
<organism evidence="7">
    <name type="scientific">Desulfofervidus auxilii</name>
    <dbReference type="NCBI Taxonomy" id="1621989"/>
    <lineage>
        <taxon>Bacteria</taxon>
        <taxon>Pseudomonadati</taxon>
        <taxon>Thermodesulfobacteriota</taxon>
        <taxon>Candidatus Desulfofervidia</taxon>
        <taxon>Candidatus Desulfofervidales</taxon>
        <taxon>Candidatus Desulfofervidaceae</taxon>
        <taxon>Candidatus Desulfofervidus</taxon>
    </lineage>
</organism>
<protein>
    <recommendedName>
        <fullName evidence="3">CRISPR system Cms protein Csm2</fullName>
    </recommendedName>
    <alternativeName>
        <fullName evidence="6">CRISPR type III A-associated protein Csm2</fullName>
    </alternativeName>
</protein>
<evidence type="ECO:0000256" key="6">
    <source>
        <dbReference type="ARBA" id="ARBA00031723"/>
    </source>
</evidence>
<dbReference type="Proteomes" id="UP000886268">
    <property type="component" value="Unassembled WGS sequence"/>
</dbReference>
<accession>A0A7V1I598</accession>
<evidence type="ECO:0000256" key="5">
    <source>
        <dbReference type="ARBA" id="ARBA00023118"/>
    </source>
</evidence>
<dbReference type="EMBL" id="DRKW01000335">
    <property type="protein sequence ID" value="HEB74680.1"/>
    <property type="molecule type" value="Genomic_DNA"/>
</dbReference>